<dbReference type="STRING" id="1507870.A0A1V8T1A1"/>
<feature type="region of interest" description="Disordered" evidence="1">
    <location>
        <begin position="225"/>
        <end position="265"/>
    </location>
</feature>
<evidence type="ECO:0000313" key="2">
    <source>
        <dbReference type="EMBL" id="OQO05089.1"/>
    </source>
</evidence>
<feature type="compositionally biased region" description="Basic and acidic residues" evidence="1">
    <location>
        <begin position="112"/>
        <end position="135"/>
    </location>
</feature>
<feature type="compositionally biased region" description="Low complexity" evidence="1">
    <location>
        <begin position="225"/>
        <end position="236"/>
    </location>
</feature>
<reference evidence="3" key="1">
    <citation type="submission" date="2017-03" db="EMBL/GenBank/DDBJ databases">
        <title>Genomes of endolithic fungi from Antarctica.</title>
        <authorList>
            <person name="Coleine C."/>
            <person name="Masonjones S."/>
            <person name="Stajich J.E."/>
        </authorList>
    </citation>
    <scope>NUCLEOTIDE SEQUENCE [LARGE SCALE GENOMIC DNA]</scope>
    <source>
        <strain evidence="3">CCFEE 5527</strain>
    </source>
</reference>
<dbReference type="AlphaFoldDB" id="A0A1V8T1A1"/>
<protein>
    <submittedName>
        <fullName evidence="2">Uncharacterized protein</fullName>
    </submittedName>
</protein>
<sequence length="331" mass="36546">MLGRMLGLMGILANAHRCKGDDSVCGYSRRRIDRNRVYTRSYVELLERQRSHLVTGIHEMYKRLQQADALPTGDASGMSDEPDIHSILDLLGVVNEDFDADLNCEETGGHGIDTHQHQVDRNSKADSMESGHASDSECGLSPTSDDTYPILEATRPETTESLFSLESMYDVAPAYIRRGPNLVESPLLPAPHHPWAHDFNEDRPGPLVMPASVWRAKAVEYALSSGHSSGDQSLSHATNKSGSSLERPRSRWPSAHIDKDKHMSSVADGMRPRLDRQDSGTAVLASLEEQLPNMQWDGTLGAPNALPAYSDGLEGLYFPSWESMDSTYQTL</sequence>
<evidence type="ECO:0000256" key="1">
    <source>
        <dbReference type="SAM" id="MobiDB-lite"/>
    </source>
</evidence>
<gene>
    <name evidence="2" type="ORF">B0A48_08109</name>
</gene>
<dbReference type="Proteomes" id="UP000192596">
    <property type="component" value="Unassembled WGS sequence"/>
</dbReference>
<accession>A0A1V8T1A1</accession>
<dbReference type="InParanoid" id="A0A1V8T1A1"/>
<dbReference type="OrthoDB" id="4151048at2759"/>
<evidence type="ECO:0000313" key="3">
    <source>
        <dbReference type="Proteomes" id="UP000192596"/>
    </source>
</evidence>
<name>A0A1V8T1A1_9PEZI</name>
<comment type="caution">
    <text evidence="2">The sequence shown here is derived from an EMBL/GenBank/DDBJ whole genome shotgun (WGS) entry which is preliminary data.</text>
</comment>
<keyword evidence="3" id="KW-1185">Reference proteome</keyword>
<feature type="region of interest" description="Disordered" evidence="1">
    <location>
        <begin position="106"/>
        <end position="146"/>
    </location>
</feature>
<organism evidence="2 3">
    <name type="scientific">Cryoendolithus antarcticus</name>
    <dbReference type="NCBI Taxonomy" id="1507870"/>
    <lineage>
        <taxon>Eukaryota</taxon>
        <taxon>Fungi</taxon>
        <taxon>Dikarya</taxon>
        <taxon>Ascomycota</taxon>
        <taxon>Pezizomycotina</taxon>
        <taxon>Dothideomycetes</taxon>
        <taxon>Dothideomycetidae</taxon>
        <taxon>Cladosporiales</taxon>
        <taxon>Cladosporiaceae</taxon>
        <taxon>Cryoendolithus</taxon>
    </lineage>
</organism>
<dbReference type="EMBL" id="NAJO01000020">
    <property type="protein sequence ID" value="OQO05089.1"/>
    <property type="molecule type" value="Genomic_DNA"/>
</dbReference>
<proteinExistence type="predicted"/>